<dbReference type="GO" id="GO:0016887">
    <property type="term" value="F:ATP hydrolysis activity"/>
    <property type="evidence" value="ECO:0007669"/>
    <property type="project" value="InterPro"/>
</dbReference>
<dbReference type="InterPro" id="IPR036640">
    <property type="entry name" value="ABC1_TM_sf"/>
</dbReference>
<evidence type="ECO:0000313" key="15">
    <source>
        <dbReference type="Proteomes" id="UP001497623"/>
    </source>
</evidence>
<evidence type="ECO:0000256" key="11">
    <source>
        <dbReference type="SAM" id="Phobius"/>
    </source>
</evidence>
<dbReference type="GO" id="GO:0000323">
    <property type="term" value="C:lytic vacuole"/>
    <property type="evidence" value="ECO:0007669"/>
    <property type="project" value="UniProtKB-ARBA"/>
</dbReference>
<dbReference type="AlphaFoldDB" id="A0AAV2PFK6"/>
<dbReference type="GO" id="GO:0005524">
    <property type="term" value="F:ATP binding"/>
    <property type="evidence" value="ECO:0007669"/>
    <property type="project" value="UniProtKB-KW"/>
</dbReference>
<dbReference type="FunFam" id="1.20.1560.10:FF:000020">
    <property type="entry name" value="ABC metal ion transporter"/>
    <property type="match status" value="1"/>
</dbReference>
<evidence type="ECO:0000256" key="8">
    <source>
        <dbReference type="ARBA" id="ARBA00022989"/>
    </source>
</evidence>
<gene>
    <name evidence="14" type="ORF">MNOR_LOCUS66</name>
</gene>
<feature type="non-terminal residue" evidence="14">
    <location>
        <position position="1103"/>
    </location>
</feature>
<comment type="subcellular location">
    <subcellularLocation>
        <location evidence="1">Vacuole membrane</location>
        <topology evidence="1">Multi-pass membrane protein</topology>
    </subcellularLocation>
</comment>
<comment type="caution">
    <text evidence="14">The sequence shown here is derived from an EMBL/GenBank/DDBJ whole genome shotgun (WGS) entry which is preliminary data.</text>
</comment>
<sequence length="1103" mass="123176">MTEPTMSITSSTQTPEMVPDIEKTIFVLVPCIFLWVLTPLEIKFILTSKDRLIPWSWVNVLKILTSIILLIVEGAEFIYTVTQLDTIELEWGDYLKPALLFATIMLQLILVLVGKKRGIQSSGVLFLFWLILMVCAIPEYYSLFNNYNDPVIDTDMMLFSLYMVYFPCTVLAFFVNCFGDSRPKHLEHSRGENASPELDSSFLSQLTFSWIDGLIWKGYKRPLTQDDMYDLAYNKSVGSVVKSWKKNWDKYTAKLEKKNSKYASASYSSNTSNVELSEKGSSKPPLSVFPTLARTFGPAMLLNALLKVVHDILQFVAPQILGLIITFAESKGTGDEEPLWKGISYAVLMLVTTEIQSVFLGQYFAQNMVIGMRMRAGIISSVYRKALQVSSSGRKVSSMGEIVNLMSVDAGIFMGLIPYINMVWSAPLQIALTLYFQYQILGPSVFAGLAVMVISIPLNGVIASYMKKLQFKQMKAKDKRVKLMSEILNGMKVLKLYAWEPSFEENIEKVRGDEVKVLRTGAYLGALSSVIFTFIPFLVLFAMFTTYVLVSPDNHLDANKIFVSISLMNIMRMPMTMLPMLLVYVTQAAVSIKRMNKFINAEEIDPEAVVKDNNKSEPIVVENATFSWGNTEDEKEILKNINISIKTGSLNAVVGAVGSGKSSLCSAILGEMEKKTGSVQVSGSLAYVAQQPWIQNCTLEDNILFSKPKDEERYKAVIQACALQPDLEMLPAGDQTEIGEKGINLSGGQKQRVSLARAVYSNADIYIMDDPLSAVDSHVGKHIFEQVIGPNGMLKNKTTILVTHGLTYLPQMDHIIVIKEGQVSEQGSYQTLLEDKGDFQEFLLQFLAEQGDQDESDLGEIKIQLETTLGKEKLQRQISQVSKSDSEKGSTKDIKKVQSEDTNAKSPIKDKTAHKLIEKEESKTGKVTWSIYGTYFKSIGSLSAFLTLFTYFLGTCSSVGTKMWLNVWSQVNYTALNDEEEVDSNNLYLGVYAGFGVLQGLTIFIGTLIFAQGTIRASKLLHSNMLHNILRSPMSFFDVTPLGRIVNRFSGDLQNVDAGLPAVFRGWIQCFLAVLATFFSILYATPVFVVVMIPVLIIYYFVQ</sequence>
<dbReference type="InterPro" id="IPR003593">
    <property type="entry name" value="AAA+_ATPase"/>
</dbReference>
<dbReference type="CDD" id="cd03250">
    <property type="entry name" value="ABCC_MRP_domain1"/>
    <property type="match status" value="1"/>
</dbReference>
<dbReference type="GO" id="GO:0140359">
    <property type="term" value="F:ABC-type transporter activity"/>
    <property type="evidence" value="ECO:0007669"/>
    <property type="project" value="InterPro"/>
</dbReference>
<feature type="domain" description="ABC transmembrane type-1" evidence="13">
    <location>
        <begin position="301"/>
        <end position="587"/>
    </location>
</feature>
<feature type="compositionally biased region" description="Basic and acidic residues" evidence="10">
    <location>
        <begin position="884"/>
        <end position="906"/>
    </location>
</feature>
<dbReference type="PANTHER" id="PTHR24223">
    <property type="entry name" value="ATP-BINDING CASSETTE SUB-FAMILY C"/>
    <property type="match status" value="1"/>
</dbReference>
<feature type="transmembrane region" description="Helical" evidence="11">
    <location>
        <begin position="987"/>
        <end position="1011"/>
    </location>
</feature>
<proteinExistence type="predicted"/>
<feature type="transmembrane region" description="Helical" evidence="11">
    <location>
        <begin position="25"/>
        <end position="46"/>
    </location>
</feature>
<dbReference type="InterPro" id="IPR017871">
    <property type="entry name" value="ABC_transporter-like_CS"/>
</dbReference>
<feature type="transmembrane region" description="Helical" evidence="11">
    <location>
        <begin position="561"/>
        <end position="585"/>
    </location>
</feature>
<dbReference type="EMBL" id="CAXKWB010000011">
    <property type="protein sequence ID" value="CAL4058622.1"/>
    <property type="molecule type" value="Genomic_DNA"/>
</dbReference>
<feature type="transmembrane region" description="Helical" evidence="11">
    <location>
        <begin position="521"/>
        <end position="549"/>
    </location>
</feature>
<keyword evidence="9 11" id="KW-0472">Membrane</keyword>
<keyword evidence="8 11" id="KW-1133">Transmembrane helix</keyword>
<dbReference type="InterPro" id="IPR003439">
    <property type="entry name" value="ABC_transporter-like_ATP-bd"/>
</dbReference>
<evidence type="ECO:0000256" key="9">
    <source>
        <dbReference type="ARBA" id="ARBA00023136"/>
    </source>
</evidence>
<evidence type="ECO:0000256" key="6">
    <source>
        <dbReference type="ARBA" id="ARBA00022741"/>
    </source>
</evidence>
<dbReference type="PANTHER" id="PTHR24223:SF443">
    <property type="entry name" value="MULTIDRUG-RESISTANCE LIKE PROTEIN 1, ISOFORM I"/>
    <property type="match status" value="1"/>
</dbReference>
<keyword evidence="7" id="KW-0067">ATP-binding</keyword>
<evidence type="ECO:0000256" key="5">
    <source>
        <dbReference type="ARBA" id="ARBA00022737"/>
    </source>
</evidence>
<dbReference type="SUPFAM" id="SSF90123">
    <property type="entry name" value="ABC transporter transmembrane region"/>
    <property type="match status" value="2"/>
</dbReference>
<evidence type="ECO:0000256" key="7">
    <source>
        <dbReference type="ARBA" id="ARBA00022840"/>
    </source>
</evidence>
<keyword evidence="4 11" id="KW-0812">Transmembrane</keyword>
<keyword evidence="15" id="KW-1185">Reference proteome</keyword>
<dbReference type="InterPro" id="IPR011527">
    <property type="entry name" value="ABC1_TM_dom"/>
</dbReference>
<feature type="transmembrane region" description="Helical" evidence="11">
    <location>
        <begin position="58"/>
        <end position="82"/>
    </location>
</feature>
<evidence type="ECO:0000256" key="3">
    <source>
        <dbReference type="ARBA" id="ARBA00022554"/>
    </source>
</evidence>
<evidence type="ECO:0000259" key="13">
    <source>
        <dbReference type="PROSITE" id="PS50929"/>
    </source>
</evidence>
<dbReference type="SMART" id="SM00382">
    <property type="entry name" value="AAA"/>
    <property type="match status" value="1"/>
</dbReference>
<evidence type="ECO:0000256" key="10">
    <source>
        <dbReference type="SAM" id="MobiDB-lite"/>
    </source>
</evidence>
<dbReference type="Gene3D" id="3.40.50.300">
    <property type="entry name" value="P-loop containing nucleotide triphosphate hydrolases"/>
    <property type="match status" value="1"/>
</dbReference>
<dbReference type="SUPFAM" id="SSF52540">
    <property type="entry name" value="P-loop containing nucleoside triphosphate hydrolases"/>
    <property type="match status" value="1"/>
</dbReference>
<dbReference type="PROSITE" id="PS50893">
    <property type="entry name" value="ABC_TRANSPORTER_2"/>
    <property type="match status" value="1"/>
</dbReference>
<keyword evidence="5" id="KW-0677">Repeat</keyword>
<evidence type="ECO:0000313" key="14">
    <source>
        <dbReference type="EMBL" id="CAL4058622.1"/>
    </source>
</evidence>
<feature type="transmembrane region" description="Helical" evidence="11">
    <location>
        <begin position="125"/>
        <end position="144"/>
    </location>
</feature>
<dbReference type="Gene3D" id="1.20.1560.10">
    <property type="entry name" value="ABC transporter type 1, transmembrane domain"/>
    <property type="match status" value="2"/>
</dbReference>
<evidence type="ECO:0000256" key="4">
    <source>
        <dbReference type="ARBA" id="ARBA00022692"/>
    </source>
</evidence>
<organism evidence="14 15">
    <name type="scientific">Meganyctiphanes norvegica</name>
    <name type="common">Northern krill</name>
    <name type="synonym">Thysanopoda norvegica</name>
    <dbReference type="NCBI Taxonomy" id="48144"/>
    <lineage>
        <taxon>Eukaryota</taxon>
        <taxon>Metazoa</taxon>
        <taxon>Ecdysozoa</taxon>
        <taxon>Arthropoda</taxon>
        <taxon>Crustacea</taxon>
        <taxon>Multicrustacea</taxon>
        <taxon>Malacostraca</taxon>
        <taxon>Eumalacostraca</taxon>
        <taxon>Eucarida</taxon>
        <taxon>Euphausiacea</taxon>
        <taxon>Euphausiidae</taxon>
        <taxon>Meganyctiphanes</taxon>
    </lineage>
</organism>
<feature type="transmembrane region" description="Helical" evidence="11">
    <location>
        <begin position="343"/>
        <end position="365"/>
    </location>
</feature>
<dbReference type="FunFam" id="3.40.50.300:FF:000293">
    <property type="entry name" value="ATP binding cassette subfamily C member 1"/>
    <property type="match status" value="1"/>
</dbReference>
<dbReference type="InterPro" id="IPR050173">
    <property type="entry name" value="ABC_transporter_C-like"/>
</dbReference>
<name>A0AAV2PFK6_MEGNR</name>
<feature type="domain" description="ABC transmembrane type-1" evidence="13">
    <location>
        <begin position="942"/>
        <end position="1103"/>
    </location>
</feature>
<dbReference type="InterPro" id="IPR027417">
    <property type="entry name" value="P-loop_NTPase"/>
</dbReference>
<evidence type="ECO:0000259" key="12">
    <source>
        <dbReference type="PROSITE" id="PS50893"/>
    </source>
</evidence>
<feature type="region of interest" description="Disordered" evidence="10">
    <location>
        <begin position="876"/>
        <end position="906"/>
    </location>
</feature>
<keyword evidence="6" id="KW-0547">Nucleotide-binding</keyword>
<feature type="transmembrane region" description="Helical" evidence="11">
    <location>
        <begin position="308"/>
        <end position="328"/>
    </location>
</feature>
<feature type="transmembrane region" description="Helical" evidence="11">
    <location>
        <begin position="1070"/>
        <end position="1102"/>
    </location>
</feature>
<feature type="transmembrane region" description="Helical" evidence="11">
    <location>
        <begin position="94"/>
        <end position="113"/>
    </location>
</feature>
<evidence type="ECO:0000256" key="2">
    <source>
        <dbReference type="ARBA" id="ARBA00022448"/>
    </source>
</evidence>
<feature type="transmembrane region" description="Helical" evidence="11">
    <location>
        <begin position="945"/>
        <end position="967"/>
    </location>
</feature>
<keyword evidence="2" id="KW-0813">Transport</keyword>
<evidence type="ECO:0000256" key="1">
    <source>
        <dbReference type="ARBA" id="ARBA00004128"/>
    </source>
</evidence>
<dbReference type="Proteomes" id="UP001497623">
    <property type="component" value="Unassembled WGS sequence"/>
</dbReference>
<dbReference type="CDD" id="cd18595">
    <property type="entry name" value="ABC_6TM_MRP1_2_3_6_D1_like"/>
    <property type="match status" value="1"/>
</dbReference>
<keyword evidence="3" id="KW-0926">Vacuole</keyword>
<dbReference type="Pfam" id="PF00664">
    <property type="entry name" value="ABC_membrane"/>
    <property type="match status" value="2"/>
</dbReference>
<feature type="transmembrane region" description="Helical" evidence="11">
    <location>
        <begin position="402"/>
        <end position="420"/>
    </location>
</feature>
<accession>A0AAV2PFK6</accession>
<dbReference type="PROSITE" id="PS50929">
    <property type="entry name" value="ABC_TM1F"/>
    <property type="match status" value="2"/>
</dbReference>
<dbReference type="PROSITE" id="PS00211">
    <property type="entry name" value="ABC_TRANSPORTER_1"/>
    <property type="match status" value="1"/>
</dbReference>
<dbReference type="GO" id="GO:0005774">
    <property type="term" value="C:vacuolar membrane"/>
    <property type="evidence" value="ECO:0007669"/>
    <property type="project" value="UniProtKB-SubCell"/>
</dbReference>
<protein>
    <submittedName>
        <fullName evidence="14">Uncharacterized protein</fullName>
    </submittedName>
</protein>
<reference evidence="14 15" key="1">
    <citation type="submission" date="2024-05" db="EMBL/GenBank/DDBJ databases">
        <authorList>
            <person name="Wallberg A."/>
        </authorList>
    </citation>
    <scope>NUCLEOTIDE SEQUENCE [LARGE SCALE GENOMIC DNA]</scope>
</reference>
<feature type="domain" description="ABC transporter" evidence="12">
    <location>
        <begin position="619"/>
        <end position="845"/>
    </location>
</feature>
<feature type="transmembrane region" description="Helical" evidence="11">
    <location>
        <begin position="156"/>
        <end position="178"/>
    </location>
</feature>
<feature type="transmembrane region" description="Helical" evidence="11">
    <location>
        <begin position="440"/>
        <end position="465"/>
    </location>
</feature>
<dbReference type="Pfam" id="PF00005">
    <property type="entry name" value="ABC_tran"/>
    <property type="match status" value="1"/>
</dbReference>